<feature type="coiled-coil region" evidence="3">
    <location>
        <begin position="270"/>
        <end position="299"/>
    </location>
</feature>
<dbReference type="RefSeq" id="WP_196193335.1">
    <property type="nucleotide sequence ID" value="NZ_JADPRT010000003.1"/>
</dbReference>
<dbReference type="InterPro" id="IPR036185">
    <property type="entry name" value="DNA_heli_DnaB-like_N_sf"/>
</dbReference>
<dbReference type="PANTHER" id="PTHR30153">
    <property type="entry name" value="REPLICATIVE DNA HELICASE DNAB"/>
    <property type="match status" value="1"/>
</dbReference>
<evidence type="ECO:0000313" key="5">
    <source>
        <dbReference type="EMBL" id="MBF9068177.1"/>
    </source>
</evidence>
<evidence type="ECO:0000256" key="1">
    <source>
        <dbReference type="ARBA" id="ARBA00022705"/>
    </source>
</evidence>
<dbReference type="GO" id="GO:0003677">
    <property type="term" value="F:DNA binding"/>
    <property type="evidence" value="ECO:0007669"/>
    <property type="project" value="UniProtKB-KW"/>
</dbReference>
<dbReference type="AlphaFoldDB" id="A0A931FB04"/>
<dbReference type="PANTHER" id="PTHR30153:SF2">
    <property type="entry name" value="REPLICATIVE DNA HELICASE"/>
    <property type="match status" value="1"/>
</dbReference>
<organism evidence="5 6">
    <name type="scientific">Streptacidiphilus fuscans</name>
    <dbReference type="NCBI Taxonomy" id="2789292"/>
    <lineage>
        <taxon>Bacteria</taxon>
        <taxon>Bacillati</taxon>
        <taxon>Actinomycetota</taxon>
        <taxon>Actinomycetes</taxon>
        <taxon>Kitasatosporales</taxon>
        <taxon>Streptomycetaceae</taxon>
        <taxon>Streptacidiphilus</taxon>
    </lineage>
</organism>
<dbReference type="SUPFAM" id="SSF48024">
    <property type="entry name" value="N-terminal domain of DnaB helicase"/>
    <property type="match status" value="1"/>
</dbReference>
<dbReference type="Gene3D" id="1.10.860.10">
    <property type="entry name" value="DNAb Helicase, Chain A"/>
    <property type="match status" value="1"/>
</dbReference>
<reference evidence="5" key="1">
    <citation type="submission" date="2020-11" db="EMBL/GenBank/DDBJ databases">
        <title>Isolation and identification of active actinomycetes.</title>
        <authorList>
            <person name="Yu B."/>
        </authorList>
    </citation>
    <scope>NUCLEOTIDE SEQUENCE</scope>
    <source>
        <strain evidence="5">NEAU-YB345</strain>
    </source>
</reference>
<keyword evidence="6" id="KW-1185">Reference proteome</keyword>
<dbReference type="EMBL" id="JADPRT010000003">
    <property type="protein sequence ID" value="MBF9068177.1"/>
    <property type="molecule type" value="Genomic_DNA"/>
</dbReference>
<dbReference type="GO" id="GO:0006260">
    <property type="term" value="P:DNA replication"/>
    <property type="evidence" value="ECO:0007669"/>
    <property type="project" value="UniProtKB-KW"/>
</dbReference>
<evidence type="ECO:0000256" key="3">
    <source>
        <dbReference type="SAM" id="Coils"/>
    </source>
</evidence>
<feature type="domain" description="DNA helicase DnaB-like N-terminal" evidence="4">
    <location>
        <begin position="21"/>
        <end position="121"/>
    </location>
</feature>
<comment type="caution">
    <text evidence="5">The sequence shown here is derived from an EMBL/GenBank/DDBJ whole genome shotgun (WGS) entry which is preliminary data.</text>
</comment>
<dbReference type="InterPro" id="IPR016136">
    <property type="entry name" value="DNA_helicase_N/primase_C"/>
</dbReference>
<dbReference type="InterPro" id="IPR025048">
    <property type="entry name" value="DUF3987"/>
</dbReference>
<dbReference type="Proteomes" id="UP000657385">
    <property type="component" value="Unassembled WGS sequence"/>
</dbReference>
<dbReference type="Pfam" id="PF13148">
    <property type="entry name" value="DUF3987"/>
    <property type="match status" value="1"/>
</dbReference>
<keyword evidence="2" id="KW-0238">DNA-binding</keyword>
<gene>
    <name evidence="5" type="ORF">I2501_09015</name>
</gene>
<dbReference type="GO" id="GO:0005524">
    <property type="term" value="F:ATP binding"/>
    <property type="evidence" value="ECO:0007669"/>
    <property type="project" value="InterPro"/>
</dbReference>
<sequence>MTAQHDLAPVSNVIPFNPEPAEVITAEQAVIGAALLDPTRIPALAEILGSPGVFHRPAHETIWRTITRMAGAGQPIDPLLLTGALRAGGDLNRVGGAAYLHTCVEATPTAANGDYYAELVRAAAERRRISNAAGRVAHLAGDGHANLADIRSAALAALQELASGDAWAEPTPLGAHAQLPPFPTHALPGWVREQVEAVAEFTQTPADMAATMALAALATGAGGRVHVQIRPGWSEQTNLFLVCAMPPASRKSDVFAFMTAPIYQLEDELKQEAKSRIIEAETEKEAAEAEVEALMAQARKNPDADRAYLVTEIASARMLAEQIHVPPTPRLTVSGDITPEPLSHQLSVHRCLAALSPEGDLFDIIAGRYSAKPNLGVFLKAHKGERLQTDRMTREQPTMDKPALTIGVTPQPAVLQELGSVQGARDRGLLARFLYALPASNVGYRKIRTTPIPEQVANRYDGRLSQLIRTLVDLPEPVTVPLDAAADLAVERLQEQLEYQLRPDEPLAHIKDWAGKLVGHTVRIAGLLHLADHINSGWGKPVPADCVDRAAEIAAYYTTHTLAVFDLIAADPATDDAHAILQWLQRPRQDGTFRTLIKAHDAVASSRRFKKVADVEPALSLLEQHGFLRADQPPTTGQRGRQPATTYRVHPSLCTAPDGLGGL</sequence>
<dbReference type="InterPro" id="IPR007693">
    <property type="entry name" value="DNA_helicase_DnaB-like_N"/>
</dbReference>
<dbReference type="Pfam" id="PF00772">
    <property type="entry name" value="DnaB"/>
    <property type="match status" value="1"/>
</dbReference>
<evidence type="ECO:0000256" key="2">
    <source>
        <dbReference type="ARBA" id="ARBA00023125"/>
    </source>
</evidence>
<accession>A0A931FB04</accession>
<name>A0A931FB04_9ACTN</name>
<protein>
    <submittedName>
        <fullName evidence="5">DUF3987 domain-containing protein</fullName>
    </submittedName>
</protein>
<keyword evidence="3" id="KW-0175">Coiled coil</keyword>
<proteinExistence type="predicted"/>
<evidence type="ECO:0000259" key="4">
    <source>
        <dbReference type="Pfam" id="PF00772"/>
    </source>
</evidence>
<dbReference type="GO" id="GO:0005829">
    <property type="term" value="C:cytosol"/>
    <property type="evidence" value="ECO:0007669"/>
    <property type="project" value="TreeGrafter"/>
</dbReference>
<evidence type="ECO:0000313" key="6">
    <source>
        <dbReference type="Proteomes" id="UP000657385"/>
    </source>
</evidence>
<dbReference type="GO" id="GO:0003678">
    <property type="term" value="F:DNA helicase activity"/>
    <property type="evidence" value="ECO:0007669"/>
    <property type="project" value="InterPro"/>
</dbReference>
<keyword evidence="1" id="KW-0235">DNA replication</keyword>